<feature type="transmembrane region" description="Helical" evidence="1">
    <location>
        <begin position="222"/>
        <end position="241"/>
    </location>
</feature>
<organism evidence="2 3">
    <name type="scientific">Bernardetia litoralis (strain ATCC 23117 / DSM 6794 / NBRC 15988 / NCIMB 1366 / Fx l1 / Sio-4)</name>
    <name type="common">Flexibacter litoralis</name>
    <dbReference type="NCBI Taxonomy" id="880071"/>
    <lineage>
        <taxon>Bacteria</taxon>
        <taxon>Pseudomonadati</taxon>
        <taxon>Bacteroidota</taxon>
        <taxon>Cytophagia</taxon>
        <taxon>Cytophagales</taxon>
        <taxon>Bernardetiaceae</taxon>
        <taxon>Bernardetia</taxon>
    </lineage>
</organism>
<feature type="transmembrane region" description="Helical" evidence="1">
    <location>
        <begin position="247"/>
        <end position="265"/>
    </location>
</feature>
<evidence type="ECO:0000256" key="1">
    <source>
        <dbReference type="SAM" id="Phobius"/>
    </source>
</evidence>
<dbReference type="OrthoDB" id="825622at2"/>
<accession>I4AGL3</accession>
<dbReference type="PANTHER" id="PTHR40076">
    <property type="entry name" value="MEMBRANE PROTEIN-RELATED"/>
    <property type="match status" value="1"/>
</dbReference>
<reference evidence="3" key="1">
    <citation type="submission" date="2012-06" db="EMBL/GenBank/DDBJ databases">
        <title>The complete genome of Flexibacter litoralis DSM 6794.</title>
        <authorList>
            <person name="Lucas S."/>
            <person name="Copeland A."/>
            <person name="Lapidus A."/>
            <person name="Glavina del Rio T."/>
            <person name="Dalin E."/>
            <person name="Tice H."/>
            <person name="Bruce D."/>
            <person name="Goodwin L."/>
            <person name="Pitluck S."/>
            <person name="Peters L."/>
            <person name="Ovchinnikova G."/>
            <person name="Lu M."/>
            <person name="Kyrpides N."/>
            <person name="Mavromatis K."/>
            <person name="Ivanova N."/>
            <person name="Brettin T."/>
            <person name="Detter J.C."/>
            <person name="Han C."/>
            <person name="Larimer F."/>
            <person name="Land M."/>
            <person name="Hauser L."/>
            <person name="Markowitz V."/>
            <person name="Cheng J.-F."/>
            <person name="Hugenholtz P."/>
            <person name="Woyke T."/>
            <person name="Wu D."/>
            <person name="Spring S."/>
            <person name="Lang E."/>
            <person name="Kopitz M."/>
            <person name="Brambilla E."/>
            <person name="Klenk H.-P."/>
            <person name="Eisen J.A."/>
        </authorList>
    </citation>
    <scope>NUCLEOTIDE SEQUENCE [LARGE SCALE GENOMIC DNA]</scope>
    <source>
        <strain evidence="3">ATCC 23117 / DSM 6794 / NBRC 15988 / NCIMB 1366 / Sio-4</strain>
    </source>
</reference>
<proteinExistence type="predicted"/>
<gene>
    <name evidence="2" type="ordered locus">Fleli_0634</name>
</gene>
<evidence type="ECO:0000313" key="3">
    <source>
        <dbReference type="Proteomes" id="UP000006054"/>
    </source>
</evidence>
<dbReference type="EMBL" id="CP003345">
    <property type="protein sequence ID" value="AFM03098.1"/>
    <property type="molecule type" value="Genomic_DNA"/>
</dbReference>
<dbReference type="Proteomes" id="UP000006054">
    <property type="component" value="Chromosome"/>
</dbReference>
<dbReference type="PANTHER" id="PTHR40076:SF1">
    <property type="entry name" value="MEMBRANE PROTEIN"/>
    <property type="match status" value="1"/>
</dbReference>
<protein>
    <submittedName>
        <fullName evidence="2">Uncharacterized protein</fullName>
    </submittedName>
</protein>
<evidence type="ECO:0000313" key="2">
    <source>
        <dbReference type="EMBL" id="AFM03098.1"/>
    </source>
</evidence>
<sequence length="290" mass="31994">MNSSFEQSEANILTTSNEFAKVRETGYRIEIGTLLSEGWNLVQRNLGPLVGFGIVSFFIAIIVATVLSFIPAVGGLANNVFFSVLIAGFYTFFSKFHKEQFATFSDFFESFQDGVQISLCGLISSILSSIPAIIMIILVVIIGLALGAGGIIDVDALERGDFESLFDNVLAIFVIFIVMMLITIPTLIVSMFYILAPLIIITHKIEFWPAMEMSRKLIMKNIWGNVGFFFVLGIINFIGMIPLGLGLLITIPLTYASIFSLYVYLLEQNGDNTDFGANFYGNENAPLDSF</sequence>
<feature type="transmembrane region" description="Helical" evidence="1">
    <location>
        <begin position="49"/>
        <end position="70"/>
    </location>
</feature>
<feature type="transmembrane region" description="Helical" evidence="1">
    <location>
        <begin position="76"/>
        <end position="93"/>
    </location>
</feature>
<keyword evidence="1" id="KW-1133">Transmembrane helix</keyword>
<name>I4AGL3_BERLS</name>
<keyword evidence="3" id="KW-1185">Reference proteome</keyword>
<keyword evidence="1" id="KW-0812">Transmembrane</keyword>
<dbReference type="HOGENOM" id="CLU_958940_0_0_10"/>
<feature type="transmembrane region" description="Helical" evidence="1">
    <location>
        <begin position="172"/>
        <end position="201"/>
    </location>
</feature>
<dbReference type="RefSeq" id="WP_014796557.1">
    <property type="nucleotide sequence ID" value="NC_018018.1"/>
</dbReference>
<keyword evidence="1" id="KW-0472">Membrane</keyword>
<dbReference type="InterPro" id="IPR010380">
    <property type="entry name" value="DUF975"/>
</dbReference>
<dbReference type="eggNOG" id="COG5523">
    <property type="taxonomic scope" value="Bacteria"/>
</dbReference>
<dbReference type="AlphaFoldDB" id="I4AGL3"/>
<dbReference type="KEGG" id="fli:Fleli_0634"/>
<dbReference type="STRING" id="880071.Fleli_0634"/>
<feature type="transmembrane region" description="Helical" evidence="1">
    <location>
        <begin position="132"/>
        <end position="152"/>
    </location>
</feature>